<evidence type="ECO:0000313" key="3">
    <source>
        <dbReference type="Proteomes" id="UP000247727"/>
    </source>
</evidence>
<name>A0A318TXY8_9RHOB</name>
<accession>A0A318TXY8</accession>
<dbReference type="Gene3D" id="3.30.160.160">
    <property type="entry name" value="YegP-like"/>
    <property type="match status" value="1"/>
</dbReference>
<gene>
    <name evidence="2" type="ORF">C8J30_108151</name>
</gene>
<protein>
    <recommendedName>
        <fullName evidence="1">DUF1508 domain-containing protein</fullName>
    </recommendedName>
</protein>
<evidence type="ECO:0000313" key="2">
    <source>
        <dbReference type="EMBL" id="PYF09573.1"/>
    </source>
</evidence>
<dbReference type="InterPro" id="IPR036913">
    <property type="entry name" value="YegP-like_sf"/>
</dbReference>
<feature type="domain" description="DUF1508" evidence="1">
    <location>
        <begin position="12"/>
        <end position="54"/>
    </location>
</feature>
<dbReference type="Proteomes" id="UP000247727">
    <property type="component" value="Unassembled WGS sequence"/>
</dbReference>
<dbReference type="RefSeq" id="WP_110806046.1">
    <property type="nucleotide sequence ID" value="NZ_QJTK01000008.1"/>
</dbReference>
<dbReference type="Pfam" id="PF07411">
    <property type="entry name" value="DUF1508"/>
    <property type="match status" value="1"/>
</dbReference>
<dbReference type="EMBL" id="QJTK01000008">
    <property type="protein sequence ID" value="PYF09573.1"/>
    <property type="molecule type" value="Genomic_DNA"/>
</dbReference>
<dbReference type="InterPro" id="IPR010879">
    <property type="entry name" value="DUF1508"/>
</dbReference>
<dbReference type="AlphaFoldDB" id="A0A318TXY8"/>
<proteinExistence type="predicted"/>
<dbReference type="OrthoDB" id="7873017at2"/>
<dbReference type="SUPFAM" id="SSF160113">
    <property type="entry name" value="YegP-like"/>
    <property type="match status" value="1"/>
</dbReference>
<comment type="caution">
    <text evidence="2">The sequence shown here is derived from an EMBL/GenBank/DDBJ whole genome shotgun (WGS) entry which is preliminary data.</text>
</comment>
<organism evidence="2 3">
    <name type="scientific">Rhodobacter viridis</name>
    <dbReference type="NCBI Taxonomy" id="1054202"/>
    <lineage>
        <taxon>Bacteria</taxon>
        <taxon>Pseudomonadati</taxon>
        <taxon>Pseudomonadota</taxon>
        <taxon>Alphaproteobacteria</taxon>
        <taxon>Rhodobacterales</taxon>
        <taxon>Rhodobacter group</taxon>
        <taxon>Rhodobacter</taxon>
    </lineage>
</organism>
<reference evidence="2 3" key="1">
    <citation type="submission" date="2018-06" db="EMBL/GenBank/DDBJ databases">
        <title>Genomic Encyclopedia of Type Strains, Phase III (KMG-III): the genomes of soil and plant-associated and newly described type strains.</title>
        <authorList>
            <person name="Whitman W."/>
        </authorList>
    </citation>
    <scope>NUCLEOTIDE SEQUENCE [LARGE SCALE GENOMIC DNA]</scope>
    <source>
        <strain evidence="2 3">JA737</strain>
    </source>
</reference>
<keyword evidence="3" id="KW-1185">Reference proteome</keyword>
<sequence>MFEIFYTVGRGYWWHLKAGNAEVLCHSEMYASKQGAQNGIDAVKRIAPGAPVYDRT</sequence>
<evidence type="ECO:0000259" key="1">
    <source>
        <dbReference type="Pfam" id="PF07411"/>
    </source>
</evidence>